<dbReference type="KEGG" id="ndk:I601_2192"/>
<gene>
    <name evidence="2" type="ORF">I601_2192</name>
</gene>
<dbReference type="STRING" id="1300347.I601_2192"/>
<keyword evidence="3" id="KW-1185">Reference proteome</keyword>
<dbReference type="OrthoDB" id="3748691at2"/>
<evidence type="ECO:0000313" key="3">
    <source>
        <dbReference type="Proteomes" id="UP000077868"/>
    </source>
</evidence>
<proteinExistence type="predicted"/>
<evidence type="ECO:0000256" key="1">
    <source>
        <dbReference type="SAM" id="SignalP"/>
    </source>
</evidence>
<organism evidence="2 3">
    <name type="scientific">Nocardioides dokdonensis FR1436</name>
    <dbReference type="NCBI Taxonomy" id="1300347"/>
    <lineage>
        <taxon>Bacteria</taxon>
        <taxon>Bacillati</taxon>
        <taxon>Actinomycetota</taxon>
        <taxon>Actinomycetes</taxon>
        <taxon>Propionibacteriales</taxon>
        <taxon>Nocardioidaceae</taxon>
        <taxon>Nocardioides</taxon>
    </lineage>
</organism>
<dbReference type="PATRIC" id="fig|1300347.3.peg.2187"/>
<feature type="signal peptide" evidence="1">
    <location>
        <begin position="1"/>
        <end position="27"/>
    </location>
</feature>
<dbReference type="PROSITE" id="PS51257">
    <property type="entry name" value="PROKAR_LIPOPROTEIN"/>
    <property type="match status" value="1"/>
</dbReference>
<keyword evidence="1" id="KW-0732">Signal</keyword>
<reference evidence="2 3" key="1">
    <citation type="submission" date="2016-03" db="EMBL/GenBank/DDBJ databases">
        <title>Complete genome sequence of a soil Actinobacterium, Nocardioides dokdonensis FR1436.</title>
        <authorList>
            <person name="Kwon S.-K."/>
            <person name="Kim K."/>
            <person name="Kim J.F."/>
        </authorList>
    </citation>
    <scope>NUCLEOTIDE SEQUENCE [LARGE SCALE GENOMIC DNA]</scope>
    <source>
        <strain evidence="2 3">FR1436</strain>
    </source>
</reference>
<dbReference type="InterPro" id="IPR008972">
    <property type="entry name" value="Cupredoxin"/>
</dbReference>
<evidence type="ECO:0000313" key="2">
    <source>
        <dbReference type="EMBL" id="ANH38617.1"/>
    </source>
</evidence>
<sequence length="131" mass="13661">MLRAPIRPRTRAVALVAAFALPLAVSGCGSDDSGSEPDGGAGGNEAVSIEITVEDGVISPKGDRVEVGVGQDVVFTVTADAPGEVHVHSTPETEFSYEEGTTEETLTFERPGVVEVESHTIDQLIVQLEVS</sequence>
<accession>A0A1A9GJV3</accession>
<dbReference type="AlphaFoldDB" id="A0A1A9GJV3"/>
<name>A0A1A9GJV3_9ACTN</name>
<dbReference type="EMBL" id="CP015079">
    <property type="protein sequence ID" value="ANH38617.1"/>
    <property type="molecule type" value="Genomic_DNA"/>
</dbReference>
<evidence type="ECO:0008006" key="4">
    <source>
        <dbReference type="Google" id="ProtNLM"/>
    </source>
</evidence>
<dbReference type="Proteomes" id="UP000077868">
    <property type="component" value="Chromosome"/>
</dbReference>
<dbReference type="RefSeq" id="WP_068109345.1">
    <property type="nucleotide sequence ID" value="NZ_CP015079.1"/>
</dbReference>
<dbReference type="SUPFAM" id="SSF49503">
    <property type="entry name" value="Cupredoxins"/>
    <property type="match status" value="1"/>
</dbReference>
<feature type="chain" id="PRO_5039366252" description="EfeO-type cupredoxin-like domain-containing protein" evidence="1">
    <location>
        <begin position="28"/>
        <end position="131"/>
    </location>
</feature>
<protein>
    <recommendedName>
        <fullName evidence="4">EfeO-type cupredoxin-like domain-containing protein</fullName>
    </recommendedName>
</protein>